<keyword evidence="9 13" id="KW-1133">Transmembrane helix</keyword>
<evidence type="ECO:0000259" key="15">
    <source>
        <dbReference type="Pfam" id="PF19530"/>
    </source>
</evidence>
<dbReference type="PANTHER" id="PTHR22773">
    <property type="entry name" value="NADH DEHYDROGENASE"/>
    <property type="match status" value="1"/>
</dbReference>
<dbReference type="InterPro" id="IPR045693">
    <property type="entry name" value="Ndh2_N"/>
</dbReference>
<feature type="transmembrane region" description="Helical" evidence="13">
    <location>
        <begin position="205"/>
        <end position="226"/>
    </location>
</feature>
<dbReference type="RefSeq" id="YP_009668707.1">
    <property type="nucleotide sequence ID" value="NC_043791.1"/>
</dbReference>
<feature type="transmembrane region" description="Helical" evidence="13">
    <location>
        <begin position="278"/>
        <end position="298"/>
    </location>
</feature>
<organism evidence="16">
    <name type="scientific">Adenia mannii</name>
    <dbReference type="NCBI Taxonomy" id="340634"/>
    <lineage>
        <taxon>Eukaryota</taxon>
        <taxon>Viridiplantae</taxon>
        <taxon>Streptophyta</taxon>
        <taxon>Embryophyta</taxon>
        <taxon>Tracheophyta</taxon>
        <taxon>Spermatophyta</taxon>
        <taxon>Magnoliopsida</taxon>
        <taxon>eudicotyledons</taxon>
        <taxon>Gunneridae</taxon>
        <taxon>Pentapetalae</taxon>
        <taxon>rosids</taxon>
        <taxon>fabids</taxon>
        <taxon>Malpighiales</taxon>
        <taxon>Passifloraceae</taxon>
        <taxon>Adenia</taxon>
    </lineage>
</organism>
<dbReference type="EC" id="7.1.1.-" evidence="13"/>
<comment type="function">
    <text evidence="13">NDH shuttles electrons from NAD(P)H:plastoquinone, via FMN and iron-sulfur (Fe-S) centers, to quinones in the photosynthetic chain and possibly in a chloroplast respiratory chain. The immediate electron acceptor for the enzyme in this species is believed to be plastoquinone. Couples the redox reaction to proton translocation, and thus conserves the redox energy in a proton gradient.</text>
</comment>
<dbReference type="Pfam" id="PF19530">
    <property type="entry name" value="Ndh2_N"/>
    <property type="match status" value="1"/>
</dbReference>
<accession>A0A4Y5PMW7</accession>
<feature type="transmembrane region" description="Helical" evidence="13">
    <location>
        <begin position="41"/>
        <end position="61"/>
    </location>
</feature>
<dbReference type="Pfam" id="PF00361">
    <property type="entry name" value="Proton_antipo_M"/>
    <property type="match status" value="1"/>
</dbReference>
<dbReference type="GeneID" id="40874399"/>
<evidence type="ECO:0000256" key="7">
    <source>
        <dbReference type="ARBA" id="ARBA00022957"/>
    </source>
</evidence>
<sequence length="492" mass="54413">MKAFPLLLLDGSFIFPECILIFGLILLLMIDLTSDQKDISWFYFISSTSLVMSITALLFRWREEPMISFSGNFQTNNFNEIFQFLILLCSTLCIPLSVEYIECTEMAITEFLLFVLTATLGGMFLCSANDLITIFVAPECFSLCSYLLSGYTKKDVRSNEATMKYLLMGGASSSILVHGFSWLYGSSGGEIELQEIVNGLINTQMYNSPGISIALIFITVGIGFKLSPAPSHQWTPDVYEGSPTPVVAFLSVTSKVAASASATRIFDIPFYFSSNEWHLLMEILAILSMIVGNLIAITQTSMKRMLAYSSIGQIGYVIIGIIVGDSNGGYASMITYMLFYISMNLGTCACVVLFGLRTGTDNIRDYAGLYTKDPFLALSLALCLLSLGGFPPLAGFFGKLHLFWCGWQAGLYFLVSMGLLTSVLSIYYYLKIIKLLMTGRNQEITPHVRNYRRSPLRSNNSIELSMIVCVIASTIPGISMNPIIEIAQDTLF</sequence>
<dbReference type="RefSeq" id="YP_009668691.1">
    <property type="nucleotide sequence ID" value="NC_043791.1"/>
</dbReference>
<evidence type="ECO:0000256" key="12">
    <source>
        <dbReference type="ARBA" id="ARBA00023136"/>
    </source>
</evidence>
<name>A0A4Y5PMW7_9ROSI</name>
<evidence type="ECO:0000259" key="14">
    <source>
        <dbReference type="Pfam" id="PF00361"/>
    </source>
</evidence>
<dbReference type="InterPro" id="IPR001750">
    <property type="entry name" value="ND/Mrp_TM"/>
</dbReference>
<dbReference type="InterPro" id="IPR010096">
    <property type="entry name" value="NADH-Q_OxRdtase_suN/2"/>
</dbReference>
<proteinExistence type="inferred from homology"/>
<dbReference type="GeneID" id="40874358"/>
<comment type="subcellular location">
    <subcellularLocation>
        <location evidence="1">Membrane</location>
        <topology evidence="1">Multi-pass membrane protein</topology>
    </subcellularLocation>
    <subcellularLocation>
        <location evidence="13">Plastid</location>
        <location evidence="13">Chloroplast thylakoid membrane</location>
        <topology evidence="13">Multi-pass membrane protein</topology>
    </subcellularLocation>
</comment>
<evidence type="ECO:0000313" key="16">
    <source>
        <dbReference type="EMBL" id="QCW93406.1"/>
    </source>
</evidence>
<gene>
    <name evidence="13 16" type="primary">ndhB</name>
</gene>
<keyword evidence="8 13" id="KW-1278">Translocase</keyword>
<keyword evidence="3 16" id="KW-0150">Chloroplast</keyword>
<dbReference type="PRINTS" id="PR01434">
    <property type="entry name" value="NADHDHGNASE5"/>
</dbReference>
<feature type="transmembrane region" description="Helical" evidence="13">
    <location>
        <begin position="305"/>
        <end position="324"/>
    </location>
</feature>
<dbReference type="GO" id="GO:0019684">
    <property type="term" value="P:photosynthesis, light reaction"/>
    <property type="evidence" value="ECO:0007669"/>
    <property type="project" value="UniProtKB-UniRule"/>
</dbReference>
<keyword evidence="7 13" id="KW-0618">Plastoquinone</keyword>
<dbReference type="AlphaFoldDB" id="A0A4Y5PMW7"/>
<keyword evidence="12 13" id="KW-0472">Membrane</keyword>
<dbReference type="EMBL" id="MK651116">
    <property type="protein sequence ID" value="QCW93406.1"/>
    <property type="molecule type" value="Genomic_DNA"/>
</dbReference>
<keyword evidence="10 13" id="KW-0520">NAD</keyword>
<keyword evidence="16" id="KW-0934">Plastid</keyword>
<evidence type="ECO:0000256" key="8">
    <source>
        <dbReference type="ARBA" id="ARBA00022967"/>
    </source>
</evidence>
<feature type="transmembrane region" description="Helical" evidence="13">
    <location>
        <begin position="81"/>
        <end position="101"/>
    </location>
</feature>
<evidence type="ECO:0000256" key="10">
    <source>
        <dbReference type="ARBA" id="ARBA00023027"/>
    </source>
</evidence>
<evidence type="ECO:0000256" key="11">
    <source>
        <dbReference type="ARBA" id="ARBA00023078"/>
    </source>
</evidence>
<evidence type="ECO:0000256" key="5">
    <source>
        <dbReference type="ARBA" id="ARBA00022719"/>
    </source>
</evidence>
<feature type="domain" description="NAD(P)H-quinone oxidoreductase subunit 2 N-terminal" evidence="15">
    <location>
        <begin position="1"/>
        <end position="99"/>
    </location>
</feature>
<keyword evidence="6 13" id="KW-0521">NADP</keyword>
<geneLocation type="chloroplast" evidence="16"/>
<feature type="transmembrane region" description="Helical" evidence="13">
    <location>
        <begin position="462"/>
        <end position="484"/>
    </location>
</feature>
<comment type="subunit">
    <text evidence="13">NDH is composed of at least 16 different subunits, 5 of which are encoded in the nucleus.</text>
</comment>
<evidence type="ECO:0000256" key="9">
    <source>
        <dbReference type="ARBA" id="ARBA00022989"/>
    </source>
</evidence>
<comment type="catalytic activity">
    <reaction evidence="13">
        <text>a plastoquinone + NADPH + (n+1) H(+)(in) = a plastoquinol + NADP(+) + n H(+)(out)</text>
        <dbReference type="Rhea" id="RHEA:42612"/>
        <dbReference type="Rhea" id="RHEA-COMP:9561"/>
        <dbReference type="Rhea" id="RHEA-COMP:9562"/>
        <dbReference type="ChEBI" id="CHEBI:15378"/>
        <dbReference type="ChEBI" id="CHEBI:17757"/>
        <dbReference type="ChEBI" id="CHEBI:57783"/>
        <dbReference type="ChEBI" id="CHEBI:58349"/>
        <dbReference type="ChEBI" id="CHEBI:62192"/>
    </reaction>
</comment>
<dbReference type="GO" id="GO:0042773">
    <property type="term" value="P:ATP synthesis coupled electron transport"/>
    <property type="evidence" value="ECO:0007669"/>
    <property type="project" value="InterPro"/>
</dbReference>
<feature type="transmembrane region" description="Helical" evidence="13">
    <location>
        <begin position="6"/>
        <end position="29"/>
    </location>
</feature>
<reference evidence="16" key="1">
    <citation type="journal article" date="2019" name="Mol. Phylogenet. Evol.">
        <title>Highly accelerated rates of genomic rearrangements and nucleotide substitutions in plastid genomes of Passiflora subgenus Decaloba.</title>
        <authorList>
            <person name="Shrestha B."/>
            <person name="Weng M.L."/>
            <person name="Theriot E.C."/>
            <person name="Gilbert L.E."/>
            <person name="Ruhlman T.A."/>
            <person name="Krosnick S.E."/>
            <person name="Jansen R.K."/>
        </authorList>
    </citation>
    <scope>NUCLEOTIDE SEQUENCE</scope>
</reference>
<dbReference type="NCBIfam" id="TIGR01770">
    <property type="entry name" value="NDH_I_N"/>
    <property type="match status" value="1"/>
</dbReference>
<feature type="transmembrane region" description="Helical" evidence="13">
    <location>
        <begin position="108"/>
        <end position="125"/>
    </location>
</feature>
<evidence type="ECO:0000256" key="3">
    <source>
        <dbReference type="ARBA" id="ARBA00022528"/>
    </source>
</evidence>
<dbReference type="GO" id="GO:0009535">
    <property type="term" value="C:chloroplast thylakoid membrane"/>
    <property type="evidence" value="ECO:0007669"/>
    <property type="project" value="UniProtKB-SubCell"/>
</dbReference>
<dbReference type="NCBIfam" id="NF002701">
    <property type="entry name" value="PRK02504.1"/>
    <property type="match status" value="1"/>
</dbReference>
<evidence type="ECO:0000256" key="13">
    <source>
        <dbReference type="HAMAP-Rule" id="MF_00445"/>
    </source>
</evidence>
<evidence type="ECO:0000256" key="1">
    <source>
        <dbReference type="ARBA" id="ARBA00004141"/>
    </source>
</evidence>
<dbReference type="GO" id="GO:0008137">
    <property type="term" value="F:NADH dehydrogenase (ubiquinone) activity"/>
    <property type="evidence" value="ECO:0007669"/>
    <property type="project" value="InterPro"/>
</dbReference>
<feature type="transmembrane region" description="Helical" evidence="13">
    <location>
        <begin position="330"/>
        <end position="354"/>
    </location>
</feature>
<dbReference type="GO" id="GO:0048038">
    <property type="term" value="F:quinone binding"/>
    <property type="evidence" value="ECO:0007669"/>
    <property type="project" value="UniProtKB-KW"/>
</dbReference>
<keyword evidence="5 13" id="KW-0874">Quinone</keyword>
<feature type="transmembrane region" description="Helical" evidence="13">
    <location>
        <begin position="163"/>
        <end position="185"/>
    </location>
</feature>
<dbReference type="HAMAP" id="MF_00445">
    <property type="entry name" value="NDH1_NuoN_1"/>
    <property type="match status" value="1"/>
</dbReference>
<evidence type="ECO:0000256" key="2">
    <source>
        <dbReference type="ARBA" id="ARBA00022448"/>
    </source>
</evidence>
<comment type="catalytic activity">
    <reaction evidence="13">
        <text>a plastoquinone + NADH + (n+1) H(+)(in) = a plastoquinol + NAD(+) + n H(+)(out)</text>
        <dbReference type="Rhea" id="RHEA:42608"/>
        <dbReference type="Rhea" id="RHEA-COMP:9561"/>
        <dbReference type="Rhea" id="RHEA-COMP:9562"/>
        <dbReference type="ChEBI" id="CHEBI:15378"/>
        <dbReference type="ChEBI" id="CHEBI:17757"/>
        <dbReference type="ChEBI" id="CHEBI:57540"/>
        <dbReference type="ChEBI" id="CHEBI:57945"/>
        <dbReference type="ChEBI" id="CHEBI:62192"/>
    </reaction>
</comment>
<comment type="similarity">
    <text evidence="13">Belongs to the complex I subunit 2 family.</text>
</comment>
<dbReference type="GO" id="GO:0016655">
    <property type="term" value="F:oxidoreductase activity, acting on NAD(P)H, quinone or similar compound as acceptor"/>
    <property type="evidence" value="ECO:0007669"/>
    <property type="project" value="UniProtKB-UniRule"/>
</dbReference>
<dbReference type="EMBL" id="MK651116">
    <property type="protein sequence ID" value="QCW93405.1"/>
    <property type="molecule type" value="Genomic_DNA"/>
</dbReference>
<evidence type="ECO:0000256" key="6">
    <source>
        <dbReference type="ARBA" id="ARBA00022857"/>
    </source>
</evidence>
<evidence type="ECO:0000256" key="4">
    <source>
        <dbReference type="ARBA" id="ARBA00022692"/>
    </source>
</evidence>
<keyword evidence="4 13" id="KW-0812">Transmembrane</keyword>
<protein>
    <recommendedName>
        <fullName evidence="13">NAD(P)H-quinone oxidoreductase subunit 2, chloroplastic</fullName>
        <ecNumber evidence="13">7.1.1.-</ecNumber>
    </recommendedName>
    <alternativeName>
        <fullName evidence="13">NAD(P)H dehydrogenase, subunit 2</fullName>
    </alternativeName>
    <alternativeName>
        <fullName evidence="13">NADH-plastoquinone oxidoreductase subunit 2</fullName>
    </alternativeName>
</protein>
<keyword evidence="11 13" id="KW-0793">Thylakoid</keyword>
<feature type="transmembrane region" description="Helical" evidence="13">
    <location>
        <begin position="375"/>
        <end position="397"/>
    </location>
</feature>
<feature type="domain" description="NADH:quinone oxidoreductase/Mrp antiporter transmembrane" evidence="14">
    <location>
        <begin position="128"/>
        <end position="425"/>
    </location>
</feature>
<feature type="transmembrane region" description="Helical" evidence="13">
    <location>
        <begin position="409"/>
        <end position="430"/>
    </location>
</feature>
<keyword evidence="2 13" id="KW-0813">Transport</keyword>